<name>A0A7J4ZT04_9BACT</name>
<protein>
    <submittedName>
        <fullName evidence="1">Uncharacterized protein</fullName>
    </submittedName>
</protein>
<keyword evidence="2" id="KW-1185">Reference proteome</keyword>
<dbReference type="AlphaFoldDB" id="A0A7J4ZT04"/>
<gene>
    <name evidence="1" type="ORF">F6V25_03475</name>
</gene>
<dbReference type="Proteomes" id="UP000420562">
    <property type="component" value="Unassembled WGS sequence"/>
</dbReference>
<dbReference type="InterPro" id="IPR010866">
    <property type="entry name" value="A-2_8-polyST"/>
</dbReference>
<comment type="caution">
    <text evidence="1">The sequence shown here is derived from an EMBL/GenBank/DDBJ whole genome shotgun (WGS) entry which is preliminary data.</text>
</comment>
<sequence length="369" mass="43661">MRNPPTNVFLIETPLQLLNAIEAKNCFGLLNNCLIVRLDTNCYREIFKRLIDEREWDCVQYITFHNKTITLASKLLGQRVSDKIRGFCYDYQQYLNRKKLDDIALSLGKVKNAYLGNYMKSLYDMKYMYHFANTLAYENLYILDDGTDTLLISDERKNICSEKESPEKLGSWFLRLKATLRKTFIDWNDKDADMVTFFSAYDIEVGNGDRLIRNEYTYLREIATHTEPSDEVFFLGQWLVEDGYMKEDLYLDYLTKVKDYFANERLFYIPHPRESVTMINKIKESLGFNIRRFDVPIEYEISIRENMPKVLASFFSSALKNCQMILGQKVRIKAFYIAPEHLMRAPDLARKIYEQYEDIADENFEVIKL</sequence>
<reference evidence="1 2" key="1">
    <citation type="submission" date="2019-09" db="EMBL/GenBank/DDBJ databases">
        <title>Geobacter sp. Red96, a novel strain isolated from paddy soil.</title>
        <authorList>
            <person name="Xu Z."/>
            <person name="Masuda Y."/>
            <person name="Itoh H."/>
            <person name="Senoo K."/>
        </authorList>
    </citation>
    <scope>NUCLEOTIDE SEQUENCE [LARGE SCALE GENOMIC DNA]</scope>
    <source>
        <strain evidence="1 2">Red96</strain>
    </source>
</reference>
<organism evidence="1 2">
    <name type="scientific">Oryzomonas japonica</name>
    <dbReference type="NCBI Taxonomy" id="2603858"/>
    <lineage>
        <taxon>Bacteria</taxon>
        <taxon>Pseudomonadati</taxon>
        <taxon>Thermodesulfobacteriota</taxon>
        <taxon>Desulfuromonadia</taxon>
        <taxon>Geobacterales</taxon>
        <taxon>Geobacteraceae</taxon>
        <taxon>Oryzomonas</taxon>
    </lineage>
</organism>
<evidence type="ECO:0000313" key="2">
    <source>
        <dbReference type="Proteomes" id="UP000420562"/>
    </source>
</evidence>
<accession>A0A7J4ZT04</accession>
<proteinExistence type="predicted"/>
<dbReference type="RefSeq" id="WP_151127253.1">
    <property type="nucleotide sequence ID" value="NZ_VZQZ01000002.1"/>
</dbReference>
<dbReference type="Pfam" id="PF07388">
    <property type="entry name" value="A-2_8-polyST"/>
    <property type="match status" value="1"/>
</dbReference>
<dbReference type="EMBL" id="VZQZ01000002">
    <property type="protein sequence ID" value="KAB0666493.1"/>
    <property type="molecule type" value="Genomic_DNA"/>
</dbReference>
<evidence type="ECO:0000313" key="1">
    <source>
        <dbReference type="EMBL" id="KAB0666493.1"/>
    </source>
</evidence>